<dbReference type="Gene3D" id="1.10.630.10">
    <property type="entry name" value="Cytochrome P450"/>
    <property type="match status" value="1"/>
</dbReference>
<dbReference type="EMBL" id="KY081680">
    <property type="protein sequence ID" value="APP94172.1"/>
    <property type="molecule type" value="Genomic_DNA"/>
</dbReference>
<dbReference type="GO" id="GO:0016020">
    <property type="term" value="C:membrane"/>
    <property type="evidence" value="ECO:0007669"/>
    <property type="project" value="UniProtKB-SubCell"/>
</dbReference>
<dbReference type="InterPro" id="IPR050665">
    <property type="entry name" value="Cytochrome_P450_Monooxygen"/>
</dbReference>
<evidence type="ECO:0000256" key="4">
    <source>
        <dbReference type="ARBA" id="ARBA00022692"/>
    </source>
</evidence>
<dbReference type="InterPro" id="IPR001128">
    <property type="entry name" value="Cyt_P450"/>
</dbReference>
<dbReference type="AlphaFoldDB" id="A0A1L5YQX5"/>
<keyword evidence="7 12" id="KW-0560">Oxidoreductase</keyword>
<dbReference type="PRINTS" id="PR00463">
    <property type="entry name" value="EP450I"/>
</dbReference>
<feature type="binding site" description="axial binding residue" evidence="11">
    <location>
        <position position="463"/>
    </location>
    <ligand>
        <name>heme</name>
        <dbReference type="ChEBI" id="CHEBI:30413"/>
    </ligand>
    <ligandPart>
        <name>Fe</name>
        <dbReference type="ChEBI" id="CHEBI:18248"/>
    </ligandPart>
</feature>
<reference evidence="14" key="1">
    <citation type="journal article" date="2016" name="Plant J.">
        <title>A bacterial artificial chromosome (BAC) genomic approach reveals partial clustering of the furanocoumarin pathway genes in parsnip.</title>
        <authorList>
            <person name="Roselli S."/>
            <person name="Olry A."/>
            <person name="Vautrin S."/>
            <person name="Coriton O."/>
            <person name="Ritchie D."/>
            <person name="Galati G."/>
            <person name="Navrot N."/>
            <person name="Krieger C."/>
            <person name="Vialart G."/>
            <person name="Berges H."/>
            <person name="Bourgaud F."/>
            <person name="Hehn A."/>
        </authorList>
    </citation>
    <scope>NUCLEOTIDE SEQUENCE</scope>
</reference>
<comment type="similarity">
    <text evidence="2 12">Belongs to the cytochrome P450 family.</text>
</comment>
<sequence length="515" mass="58926">MEDISPLLLAISVVAFTSVVTIAFKVVNWLWLRPKKYEKYLKDRGYHANPYRLLRGDILEYAAMGEEYRSKPIKLSDNVSHHALPYIHRTIKKYGKRGFIWFGPTPSIQMIDLEHIREIMSKPNVFHKMHPDPLGDTILGGLLSSEDPKWSRDRRIMNPAFHLEKLKTMLPAMIQCCDEMIKKWEMLVLETGSAEIDVWPSLEDLSGNVISRTAFGCNYEEGRRIFILQKEQIDLFHQLLKFVVIPGWRYLPLKANRRMNTVCNEIQTLLRGIISKRQKAMQLGEVQNDDLLGLLLKSNSIEIKENGIGMDIEDVMKECKLFYFAGSETTSNLIVWTLIMLSAHPEWQARAREEVVQAFGSRIPDFDTLNHLKIVTMVLQEVLRLYPPVSIFIRSIPKDAELGNIVLPGGIIFAVPVILLHHDPEIWGQDSLEFRPERFSEGVSSATKGKFSYIPFGGGPRICIGQNFAMIEAKLALTMILQRFQFQLSPSYVHAPFPIVTLQPQHGAPLILHQL</sequence>
<dbReference type="PROSITE" id="PS00086">
    <property type="entry name" value="CYTOCHROME_P450"/>
    <property type="match status" value="1"/>
</dbReference>
<comment type="cofactor">
    <cofactor evidence="11">
        <name>heme</name>
        <dbReference type="ChEBI" id="CHEBI:30413"/>
    </cofactor>
</comment>
<dbReference type="GO" id="GO:0004497">
    <property type="term" value="F:monooxygenase activity"/>
    <property type="evidence" value="ECO:0007669"/>
    <property type="project" value="UniProtKB-KW"/>
</dbReference>
<protein>
    <submittedName>
        <fullName evidence="14">Cytochrome P450 CYP72A273</fullName>
    </submittedName>
</protein>
<evidence type="ECO:0000256" key="11">
    <source>
        <dbReference type="PIRSR" id="PIRSR602401-1"/>
    </source>
</evidence>
<keyword evidence="3 11" id="KW-0349">Heme</keyword>
<comment type="subcellular location">
    <subcellularLocation>
        <location evidence="1">Membrane</location>
    </subcellularLocation>
</comment>
<keyword evidence="6 13" id="KW-1133">Transmembrane helix</keyword>
<keyword evidence="5 11" id="KW-0479">Metal-binding</keyword>
<feature type="transmembrane region" description="Helical" evidence="13">
    <location>
        <begin position="6"/>
        <end position="32"/>
    </location>
</feature>
<dbReference type="PRINTS" id="PR00385">
    <property type="entry name" value="P450"/>
</dbReference>
<dbReference type="GO" id="GO:0009805">
    <property type="term" value="P:coumarin biosynthetic process"/>
    <property type="evidence" value="ECO:0007669"/>
    <property type="project" value="UniProtKB-ARBA"/>
</dbReference>
<dbReference type="GO" id="GO:0016705">
    <property type="term" value="F:oxidoreductase activity, acting on paired donors, with incorporation or reduction of molecular oxygen"/>
    <property type="evidence" value="ECO:0007669"/>
    <property type="project" value="InterPro"/>
</dbReference>
<keyword evidence="9 12" id="KW-0503">Monooxygenase</keyword>
<keyword evidence="8 11" id="KW-0408">Iron</keyword>
<dbReference type="GO" id="GO:0020037">
    <property type="term" value="F:heme binding"/>
    <property type="evidence" value="ECO:0007669"/>
    <property type="project" value="InterPro"/>
</dbReference>
<dbReference type="PANTHER" id="PTHR24282:SF269">
    <property type="entry name" value="CYTOCHROME P450, REVERSE TRANSCRIPTASE, RNA-DEPENDENT DNA POLYMERASE-RELATED"/>
    <property type="match status" value="1"/>
</dbReference>
<evidence type="ECO:0000256" key="9">
    <source>
        <dbReference type="ARBA" id="ARBA00023033"/>
    </source>
</evidence>
<organism evidence="14">
    <name type="scientific">Pastinaca sativa</name>
    <name type="common">Wild parsnip</name>
    <name type="synonym">Anethum pastinaca</name>
    <dbReference type="NCBI Taxonomy" id="4041"/>
    <lineage>
        <taxon>Eukaryota</taxon>
        <taxon>Viridiplantae</taxon>
        <taxon>Streptophyta</taxon>
        <taxon>Embryophyta</taxon>
        <taxon>Tracheophyta</taxon>
        <taxon>Spermatophyta</taxon>
        <taxon>Magnoliopsida</taxon>
        <taxon>eudicotyledons</taxon>
        <taxon>Gunneridae</taxon>
        <taxon>Pentapetalae</taxon>
        <taxon>asterids</taxon>
        <taxon>campanulids</taxon>
        <taxon>Apiales</taxon>
        <taxon>Apiaceae</taxon>
        <taxon>Apioideae</taxon>
        <taxon>apioid superclade</taxon>
        <taxon>Tordylieae</taxon>
        <taxon>Tordyliinae</taxon>
        <taxon>Pastinaca</taxon>
    </lineage>
</organism>
<evidence type="ECO:0000256" key="6">
    <source>
        <dbReference type="ARBA" id="ARBA00022989"/>
    </source>
</evidence>
<dbReference type="InterPro" id="IPR002401">
    <property type="entry name" value="Cyt_P450_E_grp-I"/>
</dbReference>
<evidence type="ECO:0000256" key="8">
    <source>
        <dbReference type="ARBA" id="ARBA00023004"/>
    </source>
</evidence>
<evidence type="ECO:0000256" key="10">
    <source>
        <dbReference type="ARBA" id="ARBA00023136"/>
    </source>
</evidence>
<evidence type="ECO:0000256" key="12">
    <source>
        <dbReference type="RuleBase" id="RU000461"/>
    </source>
</evidence>
<keyword evidence="10 13" id="KW-0472">Membrane</keyword>
<evidence type="ECO:0000256" key="3">
    <source>
        <dbReference type="ARBA" id="ARBA00022617"/>
    </source>
</evidence>
<keyword evidence="4 13" id="KW-0812">Transmembrane</keyword>
<proteinExistence type="inferred from homology"/>
<evidence type="ECO:0000256" key="13">
    <source>
        <dbReference type="SAM" id="Phobius"/>
    </source>
</evidence>
<dbReference type="GO" id="GO:0005506">
    <property type="term" value="F:iron ion binding"/>
    <property type="evidence" value="ECO:0007669"/>
    <property type="project" value="InterPro"/>
</dbReference>
<accession>A0A1L5YQX5</accession>
<evidence type="ECO:0000256" key="5">
    <source>
        <dbReference type="ARBA" id="ARBA00022723"/>
    </source>
</evidence>
<dbReference type="SUPFAM" id="SSF48264">
    <property type="entry name" value="Cytochrome P450"/>
    <property type="match status" value="1"/>
</dbReference>
<dbReference type="PANTHER" id="PTHR24282">
    <property type="entry name" value="CYTOCHROME P450 FAMILY MEMBER"/>
    <property type="match status" value="1"/>
</dbReference>
<name>A0A1L5YQX5_PASSA</name>
<evidence type="ECO:0000256" key="7">
    <source>
        <dbReference type="ARBA" id="ARBA00023002"/>
    </source>
</evidence>
<evidence type="ECO:0000256" key="1">
    <source>
        <dbReference type="ARBA" id="ARBA00004370"/>
    </source>
</evidence>
<dbReference type="InterPro" id="IPR036396">
    <property type="entry name" value="Cyt_P450_sf"/>
</dbReference>
<dbReference type="Pfam" id="PF00067">
    <property type="entry name" value="p450"/>
    <property type="match status" value="1"/>
</dbReference>
<dbReference type="InterPro" id="IPR017972">
    <property type="entry name" value="Cyt_P450_CS"/>
</dbReference>
<evidence type="ECO:0000313" key="14">
    <source>
        <dbReference type="EMBL" id="APP94172.1"/>
    </source>
</evidence>
<evidence type="ECO:0000256" key="2">
    <source>
        <dbReference type="ARBA" id="ARBA00010617"/>
    </source>
</evidence>